<feature type="compositionally biased region" description="Low complexity" evidence="2">
    <location>
        <begin position="192"/>
        <end position="207"/>
    </location>
</feature>
<keyword evidence="4" id="KW-1185">Reference proteome</keyword>
<evidence type="ECO:0000313" key="3">
    <source>
        <dbReference type="EMBL" id="GHJ28522.1"/>
    </source>
</evidence>
<reference evidence="3" key="1">
    <citation type="submission" date="2024-05" db="EMBL/GenBank/DDBJ databases">
        <title>Whole genome shotgun sequence of Streptomyces hygroscopicus NBRC 113678.</title>
        <authorList>
            <person name="Komaki H."/>
            <person name="Tamura T."/>
        </authorList>
    </citation>
    <scope>NUCLEOTIDE SEQUENCE</scope>
    <source>
        <strain evidence="3">N11-34</strain>
    </source>
</reference>
<accession>A0ABQ3TYR8</accession>
<dbReference type="Proteomes" id="UP001054854">
    <property type="component" value="Unassembled WGS sequence"/>
</dbReference>
<feature type="region of interest" description="Disordered" evidence="2">
    <location>
        <begin position="24"/>
        <end position="46"/>
    </location>
</feature>
<dbReference type="EMBL" id="BNEK01000003">
    <property type="protein sequence ID" value="GHJ28522.1"/>
    <property type="molecule type" value="Genomic_DNA"/>
</dbReference>
<comment type="caution">
    <text evidence="3">The sequence shown here is derived from an EMBL/GenBank/DDBJ whole genome shotgun (WGS) entry which is preliminary data.</text>
</comment>
<organism evidence="3 4">
    <name type="scientific">Streptomyces hygroscopicus</name>
    <dbReference type="NCBI Taxonomy" id="1912"/>
    <lineage>
        <taxon>Bacteria</taxon>
        <taxon>Bacillati</taxon>
        <taxon>Actinomycetota</taxon>
        <taxon>Actinomycetes</taxon>
        <taxon>Kitasatosporales</taxon>
        <taxon>Streptomycetaceae</taxon>
        <taxon>Streptomyces</taxon>
        <taxon>Streptomyces violaceusniger group</taxon>
    </lineage>
</organism>
<feature type="region of interest" description="Disordered" evidence="2">
    <location>
        <begin position="182"/>
        <end position="234"/>
    </location>
</feature>
<sequence length="234" mass="25516">MVRPLPSRRSVGFRRDGRPIYPILGASAEDETNDHLDDTVDSGQEQQVTVTQDRLGKMLTREKAQGERAAIKRLLSTLGFDSPKALTEFVTAQREAERAALSEVERREQAAAERELQAARREELAVERERAALWRAALVALGAEGEDLADAERLLAVDDEDADETQIQVAAEALRARRPELFGEFRKPVPTAPAGAPAGRGPTRTAPVSKPGAAGLEMAKRRGLIPEFSDSAAR</sequence>
<evidence type="ECO:0000256" key="2">
    <source>
        <dbReference type="SAM" id="MobiDB-lite"/>
    </source>
</evidence>
<protein>
    <submittedName>
        <fullName evidence="3">Uncharacterized protein</fullName>
    </submittedName>
</protein>
<name>A0ABQ3TYR8_STRHY</name>
<keyword evidence="1" id="KW-0175">Coiled coil</keyword>
<gene>
    <name evidence="3" type="ORF">TPA0910_29550</name>
</gene>
<evidence type="ECO:0000256" key="1">
    <source>
        <dbReference type="SAM" id="Coils"/>
    </source>
</evidence>
<evidence type="ECO:0000313" key="4">
    <source>
        <dbReference type="Proteomes" id="UP001054854"/>
    </source>
</evidence>
<feature type="coiled-coil region" evidence="1">
    <location>
        <begin position="102"/>
        <end position="129"/>
    </location>
</feature>
<dbReference type="RefSeq" id="WP_236257096.1">
    <property type="nucleotide sequence ID" value="NZ_BNEK01000003.1"/>
</dbReference>
<proteinExistence type="predicted"/>